<evidence type="ECO:0000313" key="1">
    <source>
        <dbReference type="EMBL" id="AXV65854.1"/>
    </source>
</evidence>
<dbReference type="Gene3D" id="1.10.10.10">
    <property type="entry name" value="Winged helix-like DNA-binding domain superfamily/Winged helix DNA-binding domain"/>
    <property type="match status" value="1"/>
</dbReference>
<dbReference type="InterPro" id="IPR043129">
    <property type="entry name" value="ATPase_NBD"/>
</dbReference>
<reference evidence="1 2" key="1">
    <citation type="submission" date="2018-08" db="EMBL/GenBank/DDBJ databases">
        <title>Draft genome sequence of Pseudoalteromonas donghaensis HJ51.</title>
        <authorList>
            <person name="Oh J."/>
            <person name="Roh D."/>
        </authorList>
    </citation>
    <scope>NUCLEOTIDE SEQUENCE [LARGE SCALE GENOMIC DNA]</scope>
    <source>
        <strain evidence="1 2">HJ51</strain>
    </source>
</reference>
<dbReference type="GO" id="GO:0019262">
    <property type="term" value="P:N-acetylneuraminate catabolic process"/>
    <property type="evidence" value="ECO:0007669"/>
    <property type="project" value="TreeGrafter"/>
</dbReference>
<dbReference type="EMBL" id="CP032090">
    <property type="protein sequence ID" value="AXV65854.1"/>
    <property type="molecule type" value="Genomic_DNA"/>
</dbReference>
<dbReference type="SUPFAM" id="SSF46785">
    <property type="entry name" value="Winged helix' DNA-binding domain"/>
    <property type="match status" value="1"/>
</dbReference>
<dbReference type="AlphaFoldDB" id="A0AAD0S0D9"/>
<sequence length="393" mass="43866">MAKRSNRWVFNRIKKDAMKRSLLPTRRSNNERAILSLIRQCETLPKAQIAKALSLSAQAATVNINKLEEDKLLLRDAPVKGRVGQPSVPFRLNPDGAFSFGLKIGRRRFDLIVIDLQSTQRASVSVEVNVPNIDELKAFLKTNIPQLLRELGCDLSTRVCGLGVAMPFDIWHWHAENPEQQAQLLEWQHFDLKTYLETEFELPVYISNDNNAACCAELSLGNRQNYSDFLYVYLGAFLGGAVVINRQLLEGKSGNAGAIGSMLNAQHEQLLTLCSLLELQKQFDAAQLNLSVYQLTDSQFKEHYALILPWLKKAAEAISVAMHHSLSLLDMQAVVIDSPLPKDALDVVRQLTLEAFARLDSRGLRLCDVSVGVCGEKAQSIGSAQLALSHHYF</sequence>
<dbReference type="Pfam" id="PF00480">
    <property type="entry name" value="ROK"/>
    <property type="match status" value="1"/>
</dbReference>
<dbReference type="CDD" id="cd23763">
    <property type="entry name" value="ASKHA_ATPase_ROK"/>
    <property type="match status" value="1"/>
</dbReference>
<dbReference type="InterPro" id="IPR036388">
    <property type="entry name" value="WH-like_DNA-bd_sf"/>
</dbReference>
<dbReference type="SUPFAM" id="SSF53067">
    <property type="entry name" value="Actin-like ATPase domain"/>
    <property type="match status" value="1"/>
</dbReference>
<evidence type="ECO:0000313" key="2">
    <source>
        <dbReference type="Proteomes" id="UP000264605"/>
    </source>
</evidence>
<protein>
    <submittedName>
        <fullName evidence="1">ROK family transcriptional regulator</fullName>
    </submittedName>
</protein>
<name>A0AAD0S0D9_9GAMM</name>
<organism evidence="1 2">
    <name type="scientific">Pseudoalteromonas lipolytica</name>
    <dbReference type="NCBI Taxonomy" id="570156"/>
    <lineage>
        <taxon>Bacteria</taxon>
        <taxon>Pseudomonadati</taxon>
        <taxon>Pseudomonadota</taxon>
        <taxon>Gammaproteobacteria</taxon>
        <taxon>Alteromonadales</taxon>
        <taxon>Pseudoalteromonadaceae</taxon>
        <taxon>Pseudoalteromonas</taxon>
    </lineage>
</organism>
<gene>
    <name evidence="1" type="ORF">D0907_11540</name>
</gene>
<dbReference type="PANTHER" id="PTHR18964">
    <property type="entry name" value="ROK (REPRESSOR, ORF, KINASE) FAMILY"/>
    <property type="match status" value="1"/>
</dbReference>
<dbReference type="KEGG" id="pdj:D0907_11540"/>
<dbReference type="PANTHER" id="PTHR18964:SF169">
    <property type="entry name" value="N-ACETYLMANNOSAMINE KINASE"/>
    <property type="match status" value="1"/>
</dbReference>
<dbReference type="Proteomes" id="UP000264605">
    <property type="component" value="Chromosome"/>
</dbReference>
<dbReference type="Gene3D" id="3.30.420.40">
    <property type="match status" value="2"/>
</dbReference>
<dbReference type="InterPro" id="IPR036390">
    <property type="entry name" value="WH_DNA-bd_sf"/>
</dbReference>
<accession>A0AAD0S0D9</accession>
<proteinExistence type="predicted"/>
<dbReference type="Pfam" id="PF13412">
    <property type="entry name" value="HTH_24"/>
    <property type="match status" value="1"/>
</dbReference>
<dbReference type="GO" id="GO:0009384">
    <property type="term" value="F:N-acylmannosamine kinase activity"/>
    <property type="evidence" value="ECO:0007669"/>
    <property type="project" value="TreeGrafter"/>
</dbReference>
<dbReference type="InterPro" id="IPR000600">
    <property type="entry name" value="ROK"/>
</dbReference>